<evidence type="ECO:0000256" key="4">
    <source>
        <dbReference type="ARBA" id="ARBA00022884"/>
    </source>
</evidence>
<dbReference type="Pfam" id="PF03787">
    <property type="entry name" value="RAMPs"/>
    <property type="match status" value="1"/>
</dbReference>
<keyword evidence="5" id="KW-0051">Antiviral defense</keyword>
<keyword evidence="4" id="KW-0694">RNA-binding</keyword>
<dbReference type="Proteomes" id="UP000290378">
    <property type="component" value="Unassembled WGS sequence"/>
</dbReference>
<evidence type="ECO:0000256" key="6">
    <source>
        <dbReference type="ARBA" id="ARBA00031720"/>
    </source>
</evidence>
<evidence type="ECO:0000313" key="9">
    <source>
        <dbReference type="Proteomes" id="UP000290378"/>
    </source>
</evidence>
<dbReference type="GO" id="GO:0051607">
    <property type="term" value="P:defense response to virus"/>
    <property type="evidence" value="ECO:0007669"/>
    <property type="project" value="UniProtKB-KW"/>
</dbReference>
<feature type="domain" description="CRISPR type III-associated protein" evidence="7">
    <location>
        <begin position="5"/>
        <end position="227"/>
    </location>
</feature>
<dbReference type="PANTHER" id="PTHR38007">
    <property type="entry name" value="CRISPR SYSTEM CMS PROTEIN CSM5"/>
    <property type="match status" value="1"/>
</dbReference>
<comment type="similarity">
    <text evidence="2">Belongs to the CRISPR-associated Csm5 family.</text>
</comment>
<dbReference type="InterPro" id="IPR005537">
    <property type="entry name" value="RAMP_III_fam"/>
</dbReference>
<dbReference type="NCBIfam" id="TIGR01899">
    <property type="entry name" value="cas_TM1807_csm5"/>
    <property type="match status" value="1"/>
</dbReference>
<evidence type="ECO:0000313" key="8">
    <source>
        <dbReference type="EMBL" id="RXI40472.1"/>
    </source>
</evidence>
<dbReference type="PANTHER" id="PTHR38007:SF1">
    <property type="entry name" value="CRISPR SYSTEM CMS PROTEIN CSM5"/>
    <property type="match status" value="1"/>
</dbReference>
<keyword evidence="9" id="KW-1185">Reference proteome</keyword>
<evidence type="ECO:0000256" key="3">
    <source>
        <dbReference type="ARBA" id="ARBA00016113"/>
    </source>
</evidence>
<reference evidence="8 9" key="1">
    <citation type="submission" date="2017-09" db="EMBL/GenBank/DDBJ databases">
        <title>Genomics of the genus Arcobacter.</title>
        <authorList>
            <person name="Perez-Cataluna A."/>
            <person name="Figueras M.J."/>
            <person name="Salas-Masso N."/>
        </authorList>
    </citation>
    <scope>NUCLEOTIDE SEQUENCE [LARGE SCALE GENOMIC DNA]</scope>
    <source>
        <strain evidence="8 9">CECT 7834</strain>
    </source>
</reference>
<accession>A0A6M8NIG6</accession>
<evidence type="ECO:0000259" key="7">
    <source>
        <dbReference type="Pfam" id="PF03787"/>
    </source>
</evidence>
<dbReference type="GO" id="GO:0003723">
    <property type="term" value="F:RNA binding"/>
    <property type="evidence" value="ECO:0007669"/>
    <property type="project" value="UniProtKB-KW"/>
</dbReference>
<dbReference type="RefSeq" id="WP_129013796.1">
    <property type="nucleotide sequence ID" value="NZ_CBCSEI010000010.1"/>
</dbReference>
<comment type="caution">
    <text evidence="8">The sequence shown here is derived from an EMBL/GenBank/DDBJ whole genome shotgun (WGS) entry which is preliminary data.</text>
</comment>
<organism evidence="8 9">
    <name type="scientific">Arcobacter cloacae</name>
    <dbReference type="NCBI Taxonomy" id="1054034"/>
    <lineage>
        <taxon>Bacteria</taxon>
        <taxon>Pseudomonadati</taxon>
        <taxon>Campylobacterota</taxon>
        <taxon>Epsilonproteobacteria</taxon>
        <taxon>Campylobacterales</taxon>
        <taxon>Arcobacteraceae</taxon>
        <taxon>Arcobacter</taxon>
    </lineage>
</organism>
<sequence>MAKYKITSLSPLHIGSGEEYELNFNLLYKDGFIYIYDEFKLVEFFISRNIEIPTKIDALKENISRFKDEIIASNLHKRKISSSFTQISKPVLEQVSTQNNPIITGSSIKGAIKTAYIYRMVQNNEFKKEQDTLQKLDDNIENERDFNRKKDLEKQKKRLIAELDKSIIAKTKTVFRNLKISDSFTPLSTQIFKSINIKKEKFHQSKRGEKVNQIANFTESIKIGESTEITIDISDKYFDGIKTVCNEYYQLAFNKEFDNYFLNKTKFPKINLKPNQFLLNIGRFGGAELKSIEEIRSLPRTGADVEWETSARTYALEKDIQDKIYFENALLPFGWLLCELVN</sequence>
<name>A0A6M8NIG6_9BACT</name>
<dbReference type="EMBL" id="NXII01000010">
    <property type="protein sequence ID" value="RXI40472.1"/>
    <property type="molecule type" value="Genomic_DNA"/>
</dbReference>
<evidence type="ECO:0000256" key="1">
    <source>
        <dbReference type="ARBA" id="ARBA00003088"/>
    </source>
</evidence>
<comment type="function">
    <text evidence="1">This subunit might be involved in maturation of a crRNA intermediate to its mature form.</text>
</comment>
<gene>
    <name evidence="8" type="primary">csm5</name>
    <name evidence="8" type="ORF">CP963_08765</name>
</gene>
<dbReference type="AlphaFoldDB" id="A0A6M8NIG6"/>
<dbReference type="InterPro" id="IPR010173">
    <property type="entry name" value="CRISPR-assoc_Csm5"/>
</dbReference>
<proteinExistence type="inferred from homology"/>
<evidence type="ECO:0000256" key="5">
    <source>
        <dbReference type="ARBA" id="ARBA00023118"/>
    </source>
</evidence>
<evidence type="ECO:0000256" key="2">
    <source>
        <dbReference type="ARBA" id="ARBA00006680"/>
    </source>
</evidence>
<protein>
    <recommendedName>
        <fullName evidence="3">CRISPR system Cms protein Csm5</fullName>
    </recommendedName>
    <alternativeName>
        <fullName evidence="6">CRISPR type III A-associated protein Csm5</fullName>
    </alternativeName>
</protein>